<evidence type="ECO:0000256" key="1">
    <source>
        <dbReference type="SAM" id="SignalP"/>
    </source>
</evidence>
<dbReference type="Proteomes" id="UP001148018">
    <property type="component" value="Unassembled WGS sequence"/>
</dbReference>
<organism evidence="2 3">
    <name type="scientific">Muraenolepis orangiensis</name>
    <name type="common">Patagonian moray cod</name>
    <dbReference type="NCBI Taxonomy" id="630683"/>
    <lineage>
        <taxon>Eukaryota</taxon>
        <taxon>Metazoa</taxon>
        <taxon>Chordata</taxon>
        <taxon>Craniata</taxon>
        <taxon>Vertebrata</taxon>
        <taxon>Euteleostomi</taxon>
        <taxon>Actinopterygii</taxon>
        <taxon>Neopterygii</taxon>
        <taxon>Teleostei</taxon>
        <taxon>Neoteleostei</taxon>
        <taxon>Acanthomorphata</taxon>
        <taxon>Zeiogadaria</taxon>
        <taxon>Gadariae</taxon>
        <taxon>Gadiformes</taxon>
        <taxon>Muraenolepidoidei</taxon>
        <taxon>Muraenolepididae</taxon>
        <taxon>Muraenolepis</taxon>
    </lineage>
</organism>
<sequence>MSTRVFFLLVILVFWRMMSSDSLSEPSDAMPRGGASEGVCVALAYQETDDKHVLQTDWIPQTLTGNGPNILKTKSARLN</sequence>
<reference evidence="2" key="1">
    <citation type="submission" date="2022-07" db="EMBL/GenBank/DDBJ databases">
        <title>Chromosome-level genome of Muraenolepis orangiensis.</title>
        <authorList>
            <person name="Kim J."/>
        </authorList>
    </citation>
    <scope>NUCLEOTIDE SEQUENCE</scope>
    <source>
        <strain evidence="2">KU_S4_2022</strain>
        <tissue evidence="2">Muscle</tissue>
    </source>
</reference>
<evidence type="ECO:0000313" key="2">
    <source>
        <dbReference type="EMBL" id="KAJ3580808.1"/>
    </source>
</evidence>
<feature type="signal peptide" evidence="1">
    <location>
        <begin position="1"/>
        <end position="20"/>
    </location>
</feature>
<accession>A0A9Q0D333</accession>
<gene>
    <name evidence="2" type="ORF">NHX12_018940</name>
</gene>
<proteinExistence type="predicted"/>
<feature type="chain" id="PRO_5040517009" description="Secreted protein" evidence="1">
    <location>
        <begin position="21"/>
        <end position="79"/>
    </location>
</feature>
<evidence type="ECO:0000313" key="3">
    <source>
        <dbReference type="Proteomes" id="UP001148018"/>
    </source>
</evidence>
<protein>
    <recommendedName>
        <fullName evidence="4">Secreted protein</fullName>
    </recommendedName>
</protein>
<keyword evidence="3" id="KW-1185">Reference proteome</keyword>
<name>A0A9Q0D333_9TELE</name>
<evidence type="ECO:0008006" key="4">
    <source>
        <dbReference type="Google" id="ProtNLM"/>
    </source>
</evidence>
<comment type="caution">
    <text evidence="2">The sequence shown here is derived from an EMBL/GenBank/DDBJ whole genome shotgun (WGS) entry which is preliminary data.</text>
</comment>
<keyword evidence="1" id="KW-0732">Signal</keyword>
<dbReference type="EMBL" id="JANIIK010005636">
    <property type="protein sequence ID" value="KAJ3580808.1"/>
    <property type="molecule type" value="Genomic_DNA"/>
</dbReference>
<dbReference type="AlphaFoldDB" id="A0A9Q0D333"/>